<proteinExistence type="predicted"/>
<protein>
    <submittedName>
        <fullName evidence="1">Uncharacterized protein</fullName>
    </submittedName>
</protein>
<dbReference type="Proteomes" id="UP000178023">
    <property type="component" value="Unassembled WGS sequence"/>
</dbReference>
<evidence type="ECO:0000313" key="2">
    <source>
        <dbReference type="Proteomes" id="UP000178023"/>
    </source>
</evidence>
<dbReference type="AlphaFoldDB" id="A0A1F8F4G3"/>
<organism evidence="1 2">
    <name type="scientific">Candidatus Yanofskybacteria bacterium RIFCSPHIGHO2_01_FULL_45_42</name>
    <dbReference type="NCBI Taxonomy" id="1802671"/>
    <lineage>
        <taxon>Bacteria</taxon>
        <taxon>Candidatus Yanofskyibacteriota</taxon>
    </lineage>
</organism>
<gene>
    <name evidence="1" type="ORF">A2750_03275</name>
</gene>
<name>A0A1F8F4G3_9BACT</name>
<evidence type="ECO:0000313" key="1">
    <source>
        <dbReference type="EMBL" id="OGN07500.1"/>
    </source>
</evidence>
<sequence length="358" mass="41959">MKETKDIISPKPERPPALDRIVSTKLTEEEKRDLVVYFKEVFDKQELEELKSGKIEFSEEQISLIKLSNDLISQELAGYGINAMDVPAANVHILDAQQYKQFGERHYLFLGNSDAVTSPYDQAVVLRNRERSKYNFLTVVTHEMLHLKSFVSMNPVGVKREEAERLGVREVSETKGEDEDFIITARRQGWNVEEVKRDGECYFHNIDEALTEHLTLKIIRENGTHIFGDEFAVSESLRQALCRYIDVILTNKFLSQVGRSYFEEQQAWLEDDVLLLPEAQKIWRDYQNADEKRKGAVLLDALEHYTDKGLDKVEQFHYFEERRFFRKLIKELYEKIGAILNRKMEFWHYLLKGVLVVI</sequence>
<comment type="caution">
    <text evidence="1">The sequence shown here is derived from an EMBL/GenBank/DDBJ whole genome shotgun (WGS) entry which is preliminary data.</text>
</comment>
<reference evidence="1 2" key="1">
    <citation type="journal article" date="2016" name="Nat. Commun.">
        <title>Thousands of microbial genomes shed light on interconnected biogeochemical processes in an aquifer system.</title>
        <authorList>
            <person name="Anantharaman K."/>
            <person name="Brown C.T."/>
            <person name="Hug L.A."/>
            <person name="Sharon I."/>
            <person name="Castelle C.J."/>
            <person name="Probst A.J."/>
            <person name="Thomas B.C."/>
            <person name="Singh A."/>
            <person name="Wilkins M.J."/>
            <person name="Karaoz U."/>
            <person name="Brodie E.L."/>
            <person name="Williams K.H."/>
            <person name="Hubbard S.S."/>
            <person name="Banfield J.F."/>
        </authorList>
    </citation>
    <scope>NUCLEOTIDE SEQUENCE [LARGE SCALE GENOMIC DNA]</scope>
</reference>
<accession>A0A1F8F4G3</accession>
<dbReference type="EMBL" id="MGJL01000025">
    <property type="protein sequence ID" value="OGN07500.1"/>
    <property type="molecule type" value="Genomic_DNA"/>
</dbReference>